<keyword evidence="4" id="KW-1185">Reference proteome</keyword>
<dbReference type="OrthoDB" id="5420347at2"/>
<dbReference type="InterPro" id="IPR011761">
    <property type="entry name" value="ATP-grasp"/>
</dbReference>
<evidence type="ECO:0000256" key="1">
    <source>
        <dbReference type="PROSITE-ProRule" id="PRU00409"/>
    </source>
</evidence>
<dbReference type="Gene3D" id="3.30.470.20">
    <property type="entry name" value="ATP-grasp fold, B domain"/>
    <property type="match status" value="1"/>
</dbReference>
<dbReference type="GO" id="GO:0005524">
    <property type="term" value="F:ATP binding"/>
    <property type="evidence" value="ECO:0007669"/>
    <property type="project" value="UniProtKB-UniRule"/>
</dbReference>
<gene>
    <name evidence="3" type="ORF">DLK05_11125</name>
</gene>
<accession>A0A434AU65</accession>
<dbReference type="SUPFAM" id="SSF56059">
    <property type="entry name" value="Glutathione synthetase ATP-binding domain-like"/>
    <property type="match status" value="1"/>
</dbReference>
<evidence type="ECO:0000313" key="3">
    <source>
        <dbReference type="EMBL" id="RUT77883.1"/>
    </source>
</evidence>
<proteinExistence type="predicted"/>
<dbReference type="AlphaFoldDB" id="A0A434AU65"/>
<evidence type="ECO:0000259" key="2">
    <source>
        <dbReference type="PROSITE" id="PS50975"/>
    </source>
</evidence>
<dbReference type="EMBL" id="RJJX01000014">
    <property type="protein sequence ID" value="RUT77883.1"/>
    <property type="molecule type" value="Genomic_DNA"/>
</dbReference>
<dbReference type="RefSeq" id="WP_127344051.1">
    <property type="nucleotide sequence ID" value="NZ_RJJX01000014.1"/>
</dbReference>
<evidence type="ECO:0000313" key="4">
    <source>
        <dbReference type="Proteomes" id="UP000282985"/>
    </source>
</evidence>
<keyword evidence="1" id="KW-0067">ATP-binding</keyword>
<sequence length="366" mass="42780">MSKKIAHLLIVGAGPQALFLLREFSRMGFNILLLGRPNEIAMHSKYGEKIRLEKEEDLVKILRQLALEKEQWTCYVASGFYLAYLLNHYPEFYIDYQVIPNNKESVTSLISKSKSYLLAEKVKLDYPKSVLLKELEERKDWSDIRFPQIVKWDRDIYLYTKPRFKTAILNTLEELRQLLQKCSPKEKEALIMQEYLGADLKNNISYGAYVLNGKPQLGICVNEVRHYRSGVSSMVEEYTGAYAAEIESKASQLLAQTGFTGFLDVEFKIFKDRIYLLEVNPRPFGFIRILKLKYPDLIPFVLGLKTEAAQNPYRVKWINCMRDMVLILKAPKHLFHMLSVLLDFKGRTFDVWDSKDPKPFFYQLKR</sequence>
<reference evidence="3 4" key="1">
    <citation type="submission" date="2018-11" db="EMBL/GenBank/DDBJ databases">
        <title>Parancylomarina longa gen. nov., sp. nov., isolated from sediments of southern Okinawa.</title>
        <authorList>
            <person name="Fu T."/>
        </authorList>
    </citation>
    <scope>NUCLEOTIDE SEQUENCE [LARGE SCALE GENOMIC DNA]</scope>
    <source>
        <strain evidence="3 4">T3-2 S1-C</strain>
    </source>
</reference>
<feature type="domain" description="ATP-grasp" evidence="2">
    <location>
        <begin position="116"/>
        <end position="306"/>
    </location>
</feature>
<dbReference type="Proteomes" id="UP000282985">
    <property type="component" value="Unassembled WGS sequence"/>
</dbReference>
<keyword evidence="1" id="KW-0547">Nucleotide-binding</keyword>
<protein>
    <recommendedName>
        <fullName evidence="2">ATP-grasp domain-containing protein</fullName>
    </recommendedName>
</protein>
<comment type="caution">
    <text evidence="3">The sequence shown here is derived from an EMBL/GenBank/DDBJ whole genome shotgun (WGS) entry which is preliminary data.</text>
</comment>
<name>A0A434AU65_9BACT</name>
<organism evidence="3 4">
    <name type="scientific">Ancylomarina longa</name>
    <dbReference type="NCBI Taxonomy" id="2487017"/>
    <lineage>
        <taxon>Bacteria</taxon>
        <taxon>Pseudomonadati</taxon>
        <taxon>Bacteroidota</taxon>
        <taxon>Bacteroidia</taxon>
        <taxon>Marinilabiliales</taxon>
        <taxon>Marinifilaceae</taxon>
        <taxon>Ancylomarina</taxon>
    </lineage>
</organism>
<dbReference type="GO" id="GO:0046872">
    <property type="term" value="F:metal ion binding"/>
    <property type="evidence" value="ECO:0007669"/>
    <property type="project" value="InterPro"/>
</dbReference>
<dbReference type="PROSITE" id="PS50975">
    <property type="entry name" value="ATP_GRASP"/>
    <property type="match status" value="1"/>
</dbReference>